<feature type="compositionally biased region" description="Low complexity" evidence="1">
    <location>
        <begin position="99"/>
        <end position="129"/>
    </location>
</feature>
<proteinExistence type="predicted"/>
<keyword evidence="4" id="KW-1185">Reference proteome</keyword>
<gene>
    <name evidence="3" type="ORF">N799_02175</name>
</gene>
<name>A0A0A0F2E7_9GAMM</name>
<evidence type="ECO:0000313" key="3">
    <source>
        <dbReference type="EMBL" id="KGM56720.1"/>
    </source>
</evidence>
<accession>A0A0A0F2E7</accession>
<sequence length="129" mass="13493">MSRFDTLSDHTLRLASSVGDSLRNAVPSKAGVLLGTGMKLGAAKGGLRAARFFARRHPALLVATAAGAGLLWYAARRRARQAQEAPIEGNARRVEARRSNGSSTARSSSTARKTTSRARSGAATTPSSD</sequence>
<dbReference type="RefSeq" id="WP_036209666.1">
    <property type="nucleotide sequence ID" value="NZ_AVPT01000009.1"/>
</dbReference>
<dbReference type="Proteomes" id="UP000029989">
    <property type="component" value="Unassembled WGS sequence"/>
</dbReference>
<evidence type="ECO:0008006" key="5">
    <source>
        <dbReference type="Google" id="ProtNLM"/>
    </source>
</evidence>
<reference evidence="3 4" key="1">
    <citation type="journal article" date="2015" name="Stand. Genomic Sci.">
        <title>Genomic information of the arsenic-resistant bacterium Lysobacter arseniciresistens type strain ZS79(T) and comparison of Lysobacter draft genomes.</title>
        <authorList>
            <person name="Liu L."/>
            <person name="Zhang S."/>
            <person name="Luo M."/>
            <person name="Wang G."/>
        </authorList>
    </citation>
    <scope>NUCLEOTIDE SEQUENCE [LARGE SCALE GENOMIC DNA]</scope>
    <source>
        <strain evidence="3 4">ZS79</strain>
    </source>
</reference>
<keyword evidence="2" id="KW-1133">Transmembrane helix</keyword>
<dbReference type="AlphaFoldDB" id="A0A0A0F2E7"/>
<dbReference type="OrthoDB" id="6057745at2"/>
<evidence type="ECO:0000313" key="4">
    <source>
        <dbReference type="Proteomes" id="UP000029989"/>
    </source>
</evidence>
<feature type="transmembrane region" description="Helical" evidence="2">
    <location>
        <begin position="57"/>
        <end position="75"/>
    </location>
</feature>
<organism evidence="3 4">
    <name type="scientific">Lysobacter arseniciresistens ZS79</name>
    <dbReference type="NCBI Taxonomy" id="913325"/>
    <lineage>
        <taxon>Bacteria</taxon>
        <taxon>Pseudomonadati</taxon>
        <taxon>Pseudomonadota</taxon>
        <taxon>Gammaproteobacteria</taxon>
        <taxon>Lysobacterales</taxon>
        <taxon>Lysobacteraceae</taxon>
        <taxon>Novilysobacter</taxon>
    </lineage>
</organism>
<keyword evidence="2" id="KW-0812">Transmembrane</keyword>
<dbReference type="STRING" id="913325.N799_02175"/>
<feature type="region of interest" description="Disordered" evidence="1">
    <location>
        <begin position="82"/>
        <end position="129"/>
    </location>
</feature>
<evidence type="ECO:0000256" key="1">
    <source>
        <dbReference type="SAM" id="MobiDB-lite"/>
    </source>
</evidence>
<dbReference type="EMBL" id="AVPT01000009">
    <property type="protein sequence ID" value="KGM56720.1"/>
    <property type="molecule type" value="Genomic_DNA"/>
</dbReference>
<keyword evidence="2" id="KW-0472">Membrane</keyword>
<evidence type="ECO:0000256" key="2">
    <source>
        <dbReference type="SAM" id="Phobius"/>
    </source>
</evidence>
<protein>
    <recommendedName>
        <fullName evidence="5">Transmembrane protein</fullName>
    </recommendedName>
</protein>
<comment type="caution">
    <text evidence="3">The sequence shown here is derived from an EMBL/GenBank/DDBJ whole genome shotgun (WGS) entry which is preliminary data.</text>
</comment>